<dbReference type="AlphaFoldDB" id="G4S0D4"/>
<proteinExistence type="predicted"/>
<dbReference type="Gene3D" id="3.10.20.90">
    <property type="entry name" value="Phosphatidylinositol 3-kinase Catalytic Subunit, Chain A, domain 1"/>
    <property type="match status" value="1"/>
</dbReference>
<dbReference type="SUPFAM" id="SSF54236">
    <property type="entry name" value="Ubiquitin-like"/>
    <property type="match status" value="1"/>
</dbReference>
<dbReference type="GO" id="GO:0005737">
    <property type="term" value="C:cytoplasm"/>
    <property type="evidence" value="ECO:0000318"/>
    <property type="project" value="GO_Central"/>
</dbReference>
<dbReference type="Proteomes" id="UP000001940">
    <property type="component" value="Chromosome II"/>
</dbReference>
<dbReference type="PhylomeDB" id="G4S0D4"/>
<dbReference type="OrthoDB" id="1885901at2759"/>
<dbReference type="GO" id="GO:0031386">
    <property type="term" value="F:protein tag activity"/>
    <property type="evidence" value="ECO:0000318"/>
    <property type="project" value="GO_Central"/>
</dbReference>
<keyword evidence="3" id="KW-1185">Reference proteome</keyword>
<evidence type="ECO:0000259" key="1">
    <source>
        <dbReference type="PROSITE" id="PS50053"/>
    </source>
</evidence>
<dbReference type="PROSITE" id="PS50053">
    <property type="entry name" value="UBIQUITIN_2"/>
    <property type="match status" value="1"/>
</dbReference>
<dbReference type="GO" id="GO:0019941">
    <property type="term" value="P:modification-dependent protein catabolic process"/>
    <property type="evidence" value="ECO:0000318"/>
    <property type="project" value="GO_Central"/>
</dbReference>
<evidence type="ECO:0000313" key="3">
    <source>
        <dbReference type="Proteomes" id="UP000001940"/>
    </source>
</evidence>
<dbReference type="InterPro" id="IPR029071">
    <property type="entry name" value="Ubiquitin-like_domsf"/>
</dbReference>
<dbReference type="AGR" id="WB:WBGene00195070"/>
<dbReference type="InParanoid" id="G4S0D4"/>
<sequence>MSETSSLMSQFQKLRVETSKIYNEFTEEGQDRIMMKIQEGAAVKDVPIESGELAKNDSMFKIFVSWSIPGGIFVSENRRKLPVYESNTIRQIKLRINSLVGIDIGSFSSYCDDKILEDDHTLAHYNISYNNSRILIILHFCSFST</sequence>
<accession>G4S0D4</accession>
<dbReference type="Reactome" id="R-CEL-72649">
    <property type="pathway name" value="Translation initiation complex formation"/>
</dbReference>
<dbReference type="SMR" id="G4S0D4"/>
<dbReference type="Reactome" id="R-CEL-975956">
    <property type="pathway name" value="Nonsense Mediated Decay (NMD) independent of the Exon Junction Complex (EJC)"/>
</dbReference>
<dbReference type="SMART" id="SM00213">
    <property type="entry name" value="UBQ"/>
    <property type="match status" value="1"/>
</dbReference>
<dbReference type="CTD" id="13184345"/>
<dbReference type="GO" id="GO:0005634">
    <property type="term" value="C:nucleus"/>
    <property type="evidence" value="ECO:0000318"/>
    <property type="project" value="GO_Central"/>
</dbReference>
<dbReference type="Reactome" id="R-CEL-975957">
    <property type="pathway name" value="Nonsense Mediated Decay (NMD) enhanced by the Exon Junction Complex (EJC)"/>
</dbReference>
<dbReference type="WormBase" id="C16C8.20">
    <property type="protein sequence ID" value="CE44894"/>
    <property type="gene ID" value="WBGene00195070"/>
</dbReference>
<name>G4S0D4_CAEEL</name>
<dbReference type="GeneID" id="13184345"/>
<dbReference type="GO" id="GO:0031625">
    <property type="term" value="F:ubiquitin protein ligase binding"/>
    <property type="evidence" value="ECO:0000318"/>
    <property type="project" value="GO_Central"/>
</dbReference>
<dbReference type="Reactome" id="R-CEL-1799339">
    <property type="pathway name" value="SRP-dependent cotranslational protein targeting to membrane"/>
</dbReference>
<protein>
    <submittedName>
        <fullName evidence="2">Ubiquitin-like domain-containing protein</fullName>
    </submittedName>
</protein>
<dbReference type="Pfam" id="PF00240">
    <property type="entry name" value="ubiquitin"/>
    <property type="match status" value="1"/>
</dbReference>
<dbReference type="KEGG" id="cel:CELE_C16C8.20"/>
<dbReference type="EMBL" id="BX284602">
    <property type="protein sequence ID" value="CCD64708.1"/>
    <property type="molecule type" value="Genomic_DNA"/>
</dbReference>
<evidence type="ECO:0000313" key="2">
    <source>
        <dbReference type="EMBL" id="CCD64708.1"/>
    </source>
</evidence>
<dbReference type="InterPro" id="IPR000626">
    <property type="entry name" value="Ubiquitin-like_dom"/>
</dbReference>
<evidence type="ECO:0000313" key="4">
    <source>
        <dbReference type="WormBase" id="C16C8.20"/>
    </source>
</evidence>
<feature type="domain" description="Ubiquitin-like" evidence="1">
    <location>
        <begin position="81"/>
        <end position="137"/>
    </location>
</feature>
<dbReference type="CDD" id="cd17039">
    <property type="entry name" value="Ubl_ubiquitin_like"/>
    <property type="match status" value="1"/>
</dbReference>
<dbReference type="Reactome" id="R-CEL-72706">
    <property type="pathway name" value="GTP hydrolysis and joining of the 60S ribosomal subunit"/>
</dbReference>
<dbReference type="Reactome" id="R-CEL-72689">
    <property type="pathway name" value="Formation of a pool of free 40S subunits"/>
</dbReference>
<gene>
    <name evidence="2 4" type="ORF">C16C8.20</name>
    <name evidence="2" type="ORF">CELE_C16C8.20</name>
</gene>
<dbReference type="RefSeq" id="NP_001254076.1">
    <property type="nucleotide sequence ID" value="NM_001267147.2"/>
</dbReference>
<dbReference type="Reactome" id="R-CEL-156827">
    <property type="pathway name" value="L13a-mediated translational silencing of Ceruloplasmin expression"/>
</dbReference>
<dbReference type="Reactome" id="R-CEL-72702">
    <property type="pathway name" value="Ribosomal scanning and start codon recognition"/>
</dbReference>
<dbReference type="HOGENOM" id="CLU_1788568_0_0_1"/>
<organism evidence="2 3">
    <name type="scientific">Caenorhabditis elegans</name>
    <dbReference type="NCBI Taxonomy" id="6239"/>
    <lineage>
        <taxon>Eukaryota</taxon>
        <taxon>Metazoa</taxon>
        <taxon>Ecdysozoa</taxon>
        <taxon>Nematoda</taxon>
        <taxon>Chromadorea</taxon>
        <taxon>Rhabditida</taxon>
        <taxon>Rhabditina</taxon>
        <taxon>Rhabditomorpha</taxon>
        <taxon>Rhabditoidea</taxon>
        <taxon>Rhabditidae</taxon>
        <taxon>Peloderinae</taxon>
        <taxon>Caenorhabditis</taxon>
    </lineage>
</organism>
<dbReference type="Bgee" id="WBGene00195070">
    <property type="expression patterns" value="Expressed in adult organism and 2 other cell types or tissues"/>
</dbReference>
<dbReference type="FunCoup" id="G4S0D4">
    <property type="interactions" value="4"/>
</dbReference>
<reference evidence="2 3" key="1">
    <citation type="journal article" date="1998" name="Science">
        <title>Genome sequence of the nematode C. elegans: a platform for investigating biology.</title>
        <authorList>
            <consortium name="The C. elegans sequencing consortium"/>
            <person name="Sulson J.E."/>
            <person name="Waterston R."/>
        </authorList>
    </citation>
    <scope>NUCLEOTIDE SEQUENCE [LARGE SCALE GENOMIC DNA]</scope>
    <source>
        <strain evidence="2 3">Bristol N2</strain>
    </source>
</reference>
<dbReference type="PaxDb" id="6239-C16C8.20"/>
<dbReference type="Reactome" id="R-CEL-72695">
    <property type="pathway name" value="Formation of the ternary complex, and subsequently, the 43S complex"/>
</dbReference>
<dbReference type="GO" id="GO:0016567">
    <property type="term" value="P:protein ubiquitination"/>
    <property type="evidence" value="ECO:0000318"/>
    <property type="project" value="GO_Central"/>
</dbReference>